<proteinExistence type="predicted"/>
<reference evidence="1 2" key="2">
    <citation type="journal article" date="2010" name="Stand. Genomic Sci.">
        <title>Complete genome sequence of Chitinophaga pinensis type strain (UQM 2034).</title>
        <authorList>
            <person name="Glavina Del Rio T."/>
            <person name="Abt B."/>
            <person name="Spring S."/>
            <person name="Lapidus A."/>
            <person name="Nolan M."/>
            <person name="Tice H."/>
            <person name="Copeland A."/>
            <person name="Cheng J.F."/>
            <person name="Chen F."/>
            <person name="Bruce D."/>
            <person name="Goodwin L."/>
            <person name="Pitluck S."/>
            <person name="Ivanova N."/>
            <person name="Mavromatis K."/>
            <person name="Mikhailova N."/>
            <person name="Pati A."/>
            <person name="Chen A."/>
            <person name="Palaniappan K."/>
            <person name="Land M."/>
            <person name="Hauser L."/>
            <person name="Chang Y.J."/>
            <person name="Jeffries C.D."/>
            <person name="Chain P."/>
            <person name="Saunders E."/>
            <person name="Detter J.C."/>
            <person name="Brettin T."/>
            <person name="Rohde M."/>
            <person name="Goker M."/>
            <person name="Bristow J."/>
            <person name="Eisen J.A."/>
            <person name="Markowitz V."/>
            <person name="Hugenholtz P."/>
            <person name="Kyrpides N.C."/>
            <person name="Klenk H.P."/>
            <person name="Lucas S."/>
        </authorList>
    </citation>
    <scope>NUCLEOTIDE SEQUENCE [LARGE SCALE GENOMIC DNA]</scope>
    <source>
        <strain evidence="2">ATCC 43595 / DSM 2588 / LMG 13176 / NBRC 15968 / NCIMB 11800 / UQM 2034</strain>
    </source>
</reference>
<dbReference type="RefSeq" id="WP_012790530.1">
    <property type="nucleotide sequence ID" value="NC_013132.1"/>
</dbReference>
<dbReference type="AlphaFoldDB" id="A0A979G3Y0"/>
<evidence type="ECO:0000313" key="2">
    <source>
        <dbReference type="Proteomes" id="UP000002215"/>
    </source>
</evidence>
<protein>
    <submittedName>
        <fullName evidence="1">Uncharacterized protein</fullName>
    </submittedName>
</protein>
<name>A0A979G3Y0_CHIPD</name>
<dbReference type="EMBL" id="CP001699">
    <property type="protein sequence ID" value="ACU60354.1"/>
    <property type="molecule type" value="Genomic_DNA"/>
</dbReference>
<sequence>MSELRSLFVKLKIKKENLERFFEAELTTPEVDADWTSWWDSREMYSKSPLKEIPMESEDTNGEVFESFIDTDETLSLEKHEEGVYYFASGMFGENYYELLPMLAVLKSAALYMEAGDEGEAFVYDYFWGGKDVLAHLILKPGKALLKNTKKTAKINKELVAEAGKMMQEALKKMTGK</sequence>
<organism evidence="1 2">
    <name type="scientific">Chitinophaga pinensis (strain ATCC 43595 / DSM 2588 / LMG 13176 / NBRC 15968 / NCIMB 11800 / UQM 2034)</name>
    <dbReference type="NCBI Taxonomy" id="485918"/>
    <lineage>
        <taxon>Bacteria</taxon>
        <taxon>Pseudomonadati</taxon>
        <taxon>Bacteroidota</taxon>
        <taxon>Chitinophagia</taxon>
        <taxon>Chitinophagales</taxon>
        <taxon>Chitinophagaceae</taxon>
        <taxon>Chitinophaga</taxon>
    </lineage>
</organism>
<dbReference type="OrthoDB" id="6910425at2"/>
<accession>A0A979G3Y0</accession>
<reference evidence="2" key="1">
    <citation type="submission" date="2009-08" db="EMBL/GenBank/DDBJ databases">
        <title>The complete genome of Chitinophaga pinensis DSM 2588.</title>
        <authorList>
            <consortium name="US DOE Joint Genome Institute (JGI-PGF)"/>
            <person name="Lucas S."/>
            <person name="Copeland A."/>
            <person name="Lapidus A."/>
            <person name="Glavina del Rio T."/>
            <person name="Dalin E."/>
            <person name="Tice H."/>
            <person name="Bruce D."/>
            <person name="Goodwin L."/>
            <person name="Pitluck S."/>
            <person name="Kyrpides N."/>
            <person name="Mavromatis K."/>
            <person name="Ivanova N."/>
            <person name="Mikhailova N."/>
            <person name="Sims D."/>
            <person name="Meinche L."/>
            <person name="Brettin T."/>
            <person name="Detter J.C."/>
            <person name="Han C."/>
            <person name="Larimer F."/>
            <person name="Land M."/>
            <person name="Hauser L."/>
            <person name="Markowitz V."/>
            <person name="Cheng J.-F."/>
            <person name="Hugenholtz P."/>
            <person name="Woyke T."/>
            <person name="Wu D."/>
            <person name="Spring S."/>
            <person name="Klenk H.-P."/>
            <person name="Eisen J.A."/>
        </authorList>
    </citation>
    <scope>NUCLEOTIDE SEQUENCE [LARGE SCALE GENOMIC DNA]</scope>
    <source>
        <strain evidence="2">ATCC 43595 / DSM 2588 / LMG 13176 / NBRC 15968 / NCIMB 11800 / UQM 2034</strain>
    </source>
</reference>
<dbReference type="Proteomes" id="UP000002215">
    <property type="component" value="Chromosome"/>
</dbReference>
<dbReference type="KEGG" id="cpi:Cpin_2875"/>
<gene>
    <name evidence="1" type="ordered locus">Cpin_2875</name>
</gene>
<evidence type="ECO:0000313" key="1">
    <source>
        <dbReference type="EMBL" id="ACU60354.1"/>
    </source>
</evidence>